<evidence type="ECO:0000256" key="1">
    <source>
        <dbReference type="SAM" id="Phobius"/>
    </source>
</evidence>
<reference evidence="2 4" key="2">
    <citation type="submission" date="2016-02" db="EMBL/GenBank/DDBJ databases">
        <title>Complete Genome Sequence of Propionibacterium acidipropionici ATCC 55737.</title>
        <authorList>
            <person name="Luna Flores C.H."/>
            <person name="Nielsen L.K."/>
            <person name="Marcellin E."/>
        </authorList>
    </citation>
    <scope>NUCLEOTIDE SEQUENCE [LARGE SCALE GENOMIC DNA]</scope>
    <source>
        <strain evidence="2 4">ATCC 55737</strain>
    </source>
</reference>
<dbReference type="AlphaFoldDB" id="A0AAC9ANU7"/>
<feature type="transmembrane region" description="Helical" evidence="1">
    <location>
        <begin position="12"/>
        <end position="32"/>
    </location>
</feature>
<reference evidence="3 5" key="1">
    <citation type="journal article" date="2016" name="Plant Dis.">
        <title>Improved production of propionic acid using genome shuffling.</title>
        <authorList>
            <person name="Luna-Flores C.H."/>
            <person name="Palfreyman R.W."/>
            <person name="Kromer J.O."/>
            <person name="Nielsen L.K."/>
            <person name="Marcellin E."/>
        </authorList>
    </citation>
    <scope>NUCLEOTIDE SEQUENCE [LARGE SCALE GENOMIC DNA]</scope>
    <source>
        <strain evidence="3 5">F3E8</strain>
    </source>
</reference>
<evidence type="ECO:0000313" key="5">
    <source>
        <dbReference type="Proteomes" id="UP000178666"/>
    </source>
</evidence>
<dbReference type="Proteomes" id="UP000075221">
    <property type="component" value="Chromosome"/>
</dbReference>
<feature type="transmembrane region" description="Helical" evidence="1">
    <location>
        <begin position="38"/>
        <end position="60"/>
    </location>
</feature>
<keyword evidence="1" id="KW-0812">Transmembrane</keyword>
<dbReference type="EMBL" id="CP014352">
    <property type="protein sequence ID" value="AMS05979.1"/>
    <property type="molecule type" value="Genomic_DNA"/>
</dbReference>
<keyword evidence="5" id="KW-1185">Reference proteome</keyword>
<dbReference type="Proteomes" id="UP000178666">
    <property type="component" value="Chromosome"/>
</dbReference>
<accession>A0AAC9ANU7</accession>
<feature type="transmembrane region" description="Helical" evidence="1">
    <location>
        <begin position="72"/>
        <end position="95"/>
    </location>
</feature>
<evidence type="ECO:0000313" key="3">
    <source>
        <dbReference type="EMBL" id="AOZ47442.1"/>
    </source>
</evidence>
<protein>
    <submittedName>
        <fullName evidence="2">Uncharacterized protein</fullName>
    </submittedName>
</protein>
<name>A0AAC9ANU7_9ACTN</name>
<organism evidence="2 4">
    <name type="scientific">Acidipropionibacterium acidipropionici</name>
    <dbReference type="NCBI Taxonomy" id="1748"/>
    <lineage>
        <taxon>Bacteria</taxon>
        <taxon>Bacillati</taxon>
        <taxon>Actinomycetota</taxon>
        <taxon>Actinomycetes</taxon>
        <taxon>Propionibacteriales</taxon>
        <taxon>Propionibacteriaceae</taxon>
        <taxon>Acidipropionibacterium</taxon>
    </lineage>
</organism>
<evidence type="ECO:0000313" key="4">
    <source>
        <dbReference type="Proteomes" id="UP000075221"/>
    </source>
</evidence>
<feature type="transmembrane region" description="Helical" evidence="1">
    <location>
        <begin position="115"/>
        <end position="141"/>
    </location>
</feature>
<proteinExistence type="predicted"/>
<dbReference type="EMBL" id="CP015970">
    <property type="protein sequence ID" value="AOZ47442.1"/>
    <property type="molecule type" value="Genomic_DNA"/>
</dbReference>
<keyword evidence="1" id="KW-1133">Transmembrane helix</keyword>
<sequence>MQRQTGSAHRWRAVLYICRIPAIIVLPLLLLITRQGWGFVIALAVGPVLAIFEVLILLITRIRTKNLAIKEIGPLTAWPLLAHYLGCTILPFCIGDANDQNSLPAPLQTLGLPEILVELMAGITAALAVLGGLVALVMGIIEAVRAHRR</sequence>
<keyword evidence="1" id="KW-0472">Membrane</keyword>
<evidence type="ECO:0000313" key="2">
    <source>
        <dbReference type="EMBL" id="AMS05979.1"/>
    </source>
</evidence>
<dbReference type="RefSeq" id="WP_062819933.1">
    <property type="nucleotide sequence ID" value="NZ_CP014352.1"/>
</dbReference>
<gene>
    <name evidence="3" type="ORF">A8L58_13030</name>
    <name evidence="2" type="ORF">AXH35_11580</name>
</gene>